<gene>
    <name evidence="2" type="ORF">INT46_006353</name>
</gene>
<feature type="compositionally biased region" description="Polar residues" evidence="1">
    <location>
        <begin position="87"/>
        <end position="97"/>
    </location>
</feature>
<proteinExistence type="predicted"/>
<dbReference type="AlphaFoldDB" id="A0A8H7QEZ9"/>
<dbReference type="OrthoDB" id="10625277at2759"/>
<accession>A0A8H7QEZ9</accession>
<dbReference type="EMBL" id="JAEPRC010000893">
    <property type="protein sequence ID" value="KAG2190900.1"/>
    <property type="molecule type" value="Genomic_DNA"/>
</dbReference>
<keyword evidence="3" id="KW-1185">Reference proteome</keyword>
<dbReference type="Proteomes" id="UP000650833">
    <property type="component" value="Unassembled WGS sequence"/>
</dbReference>
<feature type="compositionally biased region" description="Low complexity" evidence="1">
    <location>
        <begin position="15"/>
        <end position="67"/>
    </location>
</feature>
<protein>
    <submittedName>
        <fullName evidence="2">Uncharacterized protein</fullName>
    </submittedName>
</protein>
<feature type="region of interest" description="Disordered" evidence="1">
    <location>
        <begin position="1"/>
        <end position="113"/>
    </location>
</feature>
<sequence length="113" mass="12669">MQQQQLQSSYRLDSHSSYNSGRSSTNNNNDGDSNAYYNNNNPNGGDDIPSNFDRKTSTTSSVSSSTSQQPKQGYNLAESEENKVRSSKMSFGKQSHMLNPIDGRRRNKNIIRN</sequence>
<evidence type="ECO:0000256" key="1">
    <source>
        <dbReference type="SAM" id="MobiDB-lite"/>
    </source>
</evidence>
<reference evidence="2" key="1">
    <citation type="submission" date="2020-12" db="EMBL/GenBank/DDBJ databases">
        <title>Metabolic potential, ecology and presence of endohyphal bacteria is reflected in genomic diversity of Mucoromycotina.</title>
        <authorList>
            <person name="Muszewska A."/>
            <person name="Okrasinska A."/>
            <person name="Steczkiewicz K."/>
            <person name="Drgas O."/>
            <person name="Orlowska M."/>
            <person name="Perlinska-Lenart U."/>
            <person name="Aleksandrzak-Piekarczyk T."/>
            <person name="Szatraj K."/>
            <person name="Zielenkiewicz U."/>
            <person name="Pilsyk S."/>
            <person name="Malc E."/>
            <person name="Mieczkowski P."/>
            <person name="Kruszewska J.S."/>
            <person name="Biernat P."/>
            <person name="Pawlowska J."/>
        </authorList>
    </citation>
    <scope>NUCLEOTIDE SEQUENCE</scope>
    <source>
        <strain evidence="2">CBS 226.32</strain>
    </source>
</reference>
<feature type="compositionally biased region" description="Polar residues" evidence="1">
    <location>
        <begin position="1"/>
        <end position="11"/>
    </location>
</feature>
<comment type="caution">
    <text evidence="2">The sequence shown here is derived from an EMBL/GenBank/DDBJ whole genome shotgun (WGS) entry which is preliminary data.</text>
</comment>
<evidence type="ECO:0000313" key="3">
    <source>
        <dbReference type="Proteomes" id="UP000650833"/>
    </source>
</evidence>
<feature type="non-terminal residue" evidence="2">
    <location>
        <position position="1"/>
    </location>
</feature>
<name>A0A8H7QEZ9_9FUNG</name>
<evidence type="ECO:0000313" key="2">
    <source>
        <dbReference type="EMBL" id="KAG2190900.1"/>
    </source>
</evidence>
<organism evidence="2 3">
    <name type="scientific">Mucor plumbeus</name>
    <dbReference type="NCBI Taxonomy" id="97098"/>
    <lineage>
        <taxon>Eukaryota</taxon>
        <taxon>Fungi</taxon>
        <taxon>Fungi incertae sedis</taxon>
        <taxon>Mucoromycota</taxon>
        <taxon>Mucoromycotina</taxon>
        <taxon>Mucoromycetes</taxon>
        <taxon>Mucorales</taxon>
        <taxon>Mucorineae</taxon>
        <taxon>Mucoraceae</taxon>
        <taxon>Mucor</taxon>
    </lineage>
</organism>